<evidence type="ECO:0000256" key="7">
    <source>
        <dbReference type="PIRSR" id="PIRSR000027-2"/>
    </source>
</evidence>
<feature type="signal peptide" evidence="8">
    <location>
        <begin position="1"/>
        <end position="22"/>
    </location>
</feature>
<keyword evidence="3 6" id="KW-0479">Metal-binding</keyword>
<dbReference type="KEGG" id="tso:IZ6_30690"/>
<dbReference type="RefSeq" id="WP_222875909.1">
    <property type="nucleotide sequence ID" value="NZ_AP023361.1"/>
</dbReference>
<dbReference type="GO" id="GO:0009055">
    <property type="term" value="F:electron transfer activity"/>
    <property type="evidence" value="ECO:0007669"/>
    <property type="project" value="InterPro"/>
</dbReference>
<evidence type="ECO:0000256" key="6">
    <source>
        <dbReference type="PIRSR" id="PIRSR000027-1"/>
    </source>
</evidence>
<feature type="binding site" description="covalent" evidence="7">
    <location>
        <position position="133"/>
    </location>
    <ligand>
        <name>heme c</name>
        <dbReference type="ChEBI" id="CHEBI:61717"/>
    </ligand>
</feature>
<keyword evidence="2 7" id="KW-0349">Heme</keyword>
<dbReference type="EMBL" id="AP023361">
    <property type="protein sequence ID" value="BCJ92334.1"/>
    <property type="molecule type" value="Genomic_DNA"/>
</dbReference>
<evidence type="ECO:0000256" key="8">
    <source>
        <dbReference type="SAM" id="SignalP"/>
    </source>
</evidence>
<comment type="PTM">
    <text evidence="7">Binds 1 heme group per subunit.</text>
</comment>
<dbReference type="InterPro" id="IPR010980">
    <property type="entry name" value="Cyt_c/b562"/>
</dbReference>
<dbReference type="Pfam" id="PF01322">
    <property type="entry name" value="Cytochrom_C_2"/>
    <property type="match status" value="1"/>
</dbReference>
<dbReference type="InterPro" id="IPR012127">
    <property type="entry name" value="Cyt_c_prime"/>
</dbReference>
<keyword evidence="4" id="KW-0249">Electron transport</keyword>
<dbReference type="AlphaFoldDB" id="A0A6S6QP51"/>
<feature type="binding site" description="covalent" evidence="7">
    <location>
        <position position="136"/>
    </location>
    <ligand>
        <name>heme c</name>
        <dbReference type="ChEBI" id="CHEBI:61717"/>
    </ligand>
</feature>
<gene>
    <name evidence="9" type="ORF">IZ6_30690</name>
</gene>
<name>A0A6S6QP51_9HYPH</name>
<organism evidence="9 10">
    <name type="scientific">Terrihabitans soli</name>
    <dbReference type="NCBI Taxonomy" id="708113"/>
    <lineage>
        <taxon>Bacteria</taxon>
        <taxon>Pseudomonadati</taxon>
        <taxon>Pseudomonadota</taxon>
        <taxon>Alphaproteobacteria</taxon>
        <taxon>Hyphomicrobiales</taxon>
        <taxon>Terrihabitans</taxon>
    </lineage>
</organism>
<keyword evidence="1" id="KW-0813">Transport</keyword>
<dbReference type="Proteomes" id="UP000515317">
    <property type="component" value="Chromosome"/>
</dbReference>
<dbReference type="PIRSF" id="PIRSF000027">
    <property type="entry name" value="Cytc_c_prime"/>
    <property type="match status" value="1"/>
</dbReference>
<evidence type="ECO:0000313" key="10">
    <source>
        <dbReference type="Proteomes" id="UP000515317"/>
    </source>
</evidence>
<keyword evidence="5 6" id="KW-0408">Iron</keyword>
<protein>
    <submittedName>
        <fullName evidence="9">Cytochrome c-556</fullName>
    </submittedName>
</protein>
<evidence type="ECO:0000256" key="1">
    <source>
        <dbReference type="ARBA" id="ARBA00022448"/>
    </source>
</evidence>
<feature type="chain" id="PRO_5027576023" evidence="8">
    <location>
        <begin position="23"/>
        <end position="145"/>
    </location>
</feature>
<accession>A0A6S6QP51</accession>
<evidence type="ECO:0000256" key="4">
    <source>
        <dbReference type="ARBA" id="ARBA00022982"/>
    </source>
</evidence>
<keyword evidence="10" id="KW-1185">Reference proteome</keyword>
<dbReference type="SUPFAM" id="SSF47175">
    <property type="entry name" value="Cytochromes"/>
    <property type="match status" value="1"/>
</dbReference>
<evidence type="ECO:0000256" key="2">
    <source>
        <dbReference type="ARBA" id="ARBA00022617"/>
    </source>
</evidence>
<evidence type="ECO:0000313" key="9">
    <source>
        <dbReference type="EMBL" id="BCJ92334.1"/>
    </source>
</evidence>
<dbReference type="GO" id="GO:0005506">
    <property type="term" value="F:iron ion binding"/>
    <property type="evidence" value="ECO:0007669"/>
    <property type="project" value="InterPro"/>
</dbReference>
<dbReference type="GO" id="GO:0020037">
    <property type="term" value="F:heme binding"/>
    <property type="evidence" value="ECO:0007669"/>
    <property type="project" value="InterPro"/>
</dbReference>
<feature type="binding site" description="axial binding residue" evidence="6">
    <location>
        <position position="137"/>
    </location>
    <ligand>
        <name>heme c</name>
        <dbReference type="ChEBI" id="CHEBI:61717"/>
    </ligand>
    <ligandPart>
        <name>Fe</name>
        <dbReference type="ChEBI" id="CHEBI:18248"/>
    </ligandPart>
</feature>
<sequence length="145" mass="14928">MRVFKLLIATGLIAAGATAVLAQDLAADREATMKKVGGAFGAVNKMNRGQSPYDGAAAAEAFTTISTSAKHFATLFPADGKAAGRSLPSIWEKKADFDARVEKLASSSAAAATEAAKGEAEFKAAFATIGPQCGSCHETYRGEKP</sequence>
<evidence type="ECO:0000256" key="5">
    <source>
        <dbReference type="ARBA" id="ARBA00023004"/>
    </source>
</evidence>
<proteinExistence type="predicted"/>
<dbReference type="Gene3D" id="1.20.120.10">
    <property type="entry name" value="Cytochrome c/b562"/>
    <property type="match status" value="1"/>
</dbReference>
<reference evidence="9 10" key="1">
    <citation type="submission" date="2020-08" db="EMBL/GenBank/DDBJ databases">
        <title>Genome sequence of Rhizobiales bacterium strain IZ6.</title>
        <authorList>
            <person name="Nakai R."/>
            <person name="Naganuma T."/>
        </authorList>
    </citation>
    <scope>NUCLEOTIDE SEQUENCE [LARGE SCALE GENOMIC DNA]</scope>
    <source>
        <strain evidence="9 10">IZ6</strain>
    </source>
</reference>
<keyword evidence="8" id="KW-0732">Signal</keyword>
<dbReference type="GO" id="GO:0022900">
    <property type="term" value="P:electron transport chain"/>
    <property type="evidence" value="ECO:0007669"/>
    <property type="project" value="InterPro"/>
</dbReference>
<evidence type="ECO:0000256" key="3">
    <source>
        <dbReference type="ARBA" id="ARBA00022723"/>
    </source>
</evidence>
<dbReference type="PROSITE" id="PS51009">
    <property type="entry name" value="CYTCII"/>
    <property type="match status" value="1"/>
</dbReference>
<dbReference type="GO" id="GO:0042597">
    <property type="term" value="C:periplasmic space"/>
    <property type="evidence" value="ECO:0007669"/>
    <property type="project" value="InterPro"/>
</dbReference>
<dbReference type="InterPro" id="IPR002321">
    <property type="entry name" value="Cyt_c_II"/>
</dbReference>